<evidence type="ECO:0000256" key="1">
    <source>
        <dbReference type="SAM" id="MobiDB-lite"/>
    </source>
</evidence>
<feature type="region of interest" description="Disordered" evidence="1">
    <location>
        <begin position="1"/>
        <end position="151"/>
    </location>
</feature>
<accession>A0AAV5HLA2</accession>
<evidence type="ECO:0000313" key="2">
    <source>
        <dbReference type="EMBL" id="GKU86659.1"/>
    </source>
</evidence>
<dbReference type="PANTHER" id="PTHR36746:SF3">
    <property type="entry name" value="DUF4005 DOMAIN-CONTAINING PROTEIN"/>
    <property type="match status" value="1"/>
</dbReference>
<proteinExistence type="predicted"/>
<dbReference type="PANTHER" id="PTHR36746">
    <property type="entry name" value="BNAC04G51760D PROTEIN"/>
    <property type="match status" value="1"/>
</dbReference>
<protein>
    <submittedName>
        <fullName evidence="2">Uncharacterized protein</fullName>
    </submittedName>
</protein>
<comment type="caution">
    <text evidence="2">The sequence shown here is derived from an EMBL/GenBank/DDBJ whole genome shotgun (WGS) entry which is preliminary data.</text>
</comment>
<feature type="compositionally biased region" description="Basic and acidic residues" evidence="1">
    <location>
        <begin position="122"/>
        <end position="134"/>
    </location>
</feature>
<dbReference type="AlphaFoldDB" id="A0AAV5HLA2"/>
<keyword evidence="3" id="KW-1185">Reference proteome</keyword>
<organism evidence="2 3">
    <name type="scientific">Rubroshorea leprosula</name>
    <dbReference type="NCBI Taxonomy" id="152421"/>
    <lineage>
        <taxon>Eukaryota</taxon>
        <taxon>Viridiplantae</taxon>
        <taxon>Streptophyta</taxon>
        <taxon>Embryophyta</taxon>
        <taxon>Tracheophyta</taxon>
        <taxon>Spermatophyta</taxon>
        <taxon>Magnoliopsida</taxon>
        <taxon>eudicotyledons</taxon>
        <taxon>Gunneridae</taxon>
        <taxon>Pentapetalae</taxon>
        <taxon>rosids</taxon>
        <taxon>malvids</taxon>
        <taxon>Malvales</taxon>
        <taxon>Dipterocarpaceae</taxon>
        <taxon>Rubroshorea</taxon>
    </lineage>
</organism>
<feature type="compositionally biased region" description="Basic residues" evidence="1">
    <location>
        <begin position="39"/>
        <end position="48"/>
    </location>
</feature>
<feature type="compositionally biased region" description="Polar residues" evidence="1">
    <location>
        <begin position="79"/>
        <end position="94"/>
    </location>
</feature>
<evidence type="ECO:0000313" key="3">
    <source>
        <dbReference type="Proteomes" id="UP001054252"/>
    </source>
</evidence>
<feature type="compositionally biased region" description="Polar residues" evidence="1">
    <location>
        <begin position="50"/>
        <end position="60"/>
    </location>
</feature>
<gene>
    <name evidence="2" type="ORF">SLEP1_g1156</name>
</gene>
<feature type="compositionally biased region" description="Low complexity" evidence="1">
    <location>
        <begin position="104"/>
        <end position="121"/>
    </location>
</feature>
<name>A0AAV5HLA2_9ROSI</name>
<dbReference type="Proteomes" id="UP001054252">
    <property type="component" value="Unassembled WGS sequence"/>
</dbReference>
<dbReference type="EMBL" id="BPVZ01000001">
    <property type="protein sequence ID" value="GKU86659.1"/>
    <property type="molecule type" value="Genomic_DNA"/>
</dbReference>
<reference evidence="2 3" key="1">
    <citation type="journal article" date="2021" name="Commun. Biol.">
        <title>The genome of Shorea leprosula (Dipterocarpaceae) highlights the ecological relevance of drought in aseasonal tropical rainforests.</title>
        <authorList>
            <person name="Ng K.K.S."/>
            <person name="Kobayashi M.J."/>
            <person name="Fawcett J.A."/>
            <person name="Hatakeyama M."/>
            <person name="Paape T."/>
            <person name="Ng C.H."/>
            <person name="Ang C.C."/>
            <person name="Tnah L.H."/>
            <person name="Lee C.T."/>
            <person name="Nishiyama T."/>
            <person name="Sese J."/>
            <person name="O'Brien M.J."/>
            <person name="Copetti D."/>
            <person name="Mohd Noor M.I."/>
            <person name="Ong R.C."/>
            <person name="Putra M."/>
            <person name="Sireger I.Z."/>
            <person name="Indrioko S."/>
            <person name="Kosugi Y."/>
            <person name="Izuno A."/>
            <person name="Isagi Y."/>
            <person name="Lee S.L."/>
            <person name="Shimizu K.K."/>
        </authorList>
    </citation>
    <scope>NUCLEOTIDE SEQUENCE [LARGE SCALE GENOMIC DNA]</scope>
    <source>
        <strain evidence="2">214</strain>
    </source>
</reference>
<sequence>MCCFPTKQWGSSPPSPKNREEEVVPVEFDYTSQFQQKASPRKNGKLRQVHQPQMTEQGNGQPEELPSHILVPENPKAAEQTTAQNIENQFTDYINRSKDKIKKMSSMGEGSSSGGANNQGGKESKDNQFSEYIKRAGKKIRTTSGIKDRME</sequence>